<dbReference type="GO" id="GO:0005975">
    <property type="term" value="P:carbohydrate metabolic process"/>
    <property type="evidence" value="ECO:0007669"/>
    <property type="project" value="InterPro"/>
</dbReference>
<dbReference type="Proteomes" id="UP000240481">
    <property type="component" value="Unassembled WGS sequence"/>
</dbReference>
<evidence type="ECO:0000313" key="3">
    <source>
        <dbReference type="Proteomes" id="UP000240481"/>
    </source>
</evidence>
<gene>
    <name evidence="2" type="ORF">C9I94_11140</name>
</gene>
<organism evidence="2 3">
    <name type="scientific">Photobacterium swingsii</name>
    <dbReference type="NCBI Taxonomy" id="680026"/>
    <lineage>
        <taxon>Bacteria</taxon>
        <taxon>Pseudomonadati</taxon>
        <taxon>Pseudomonadota</taxon>
        <taxon>Gammaproteobacteria</taxon>
        <taxon>Vibrionales</taxon>
        <taxon>Vibrionaceae</taxon>
        <taxon>Photobacterium</taxon>
    </lineage>
</organism>
<dbReference type="InterPro" id="IPR008928">
    <property type="entry name" value="6-hairpin_glycosidase_sf"/>
</dbReference>
<keyword evidence="2" id="KW-0378">Hydrolase</keyword>
<protein>
    <submittedName>
        <fullName evidence="2">Six-hairpin glycosidase-like protein</fullName>
    </submittedName>
</protein>
<feature type="domain" description="Mannosylglycerate hydrolase MGH1-like glycoside hydrolase" evidence="1">
    <location>
        <begin position="416"/>
        <end position="583"/>
    </location>
</feature>
<dbReference type="PROSITE" id="PS51257">
    <property type="entry name" value="PROKAR_LIPOPROTEIN"/>
    <property type="match status" value="1"/>
</dbReference>
<name>A0A2T3P7K5_9GAMM</name>
<dbReference type="OrthoDB" id="49490at2"/>
<proteinExistence type="predicted"/>
<dbReference type="InterPro" id="IPR012341">
    <property type="entry name" value="6hp_glycosidase-like_sf"/>
</dbReference>
<dbReference type="AlphaFoldDB" id="A0A2T3P7K5"/>
<reference evidence="2 3" key="1">
    <citation type="submission" date="2018-01" db="EMBL/GenBank/DDBJ databases">
        <title>Whole genome sequencing of Histamine producing bacteria.</title>
        <authorList>
            <person name="Butler K."/>
        </authorList>
    </citation>
    <scope>NUCLEOTIDE SEQUENCE [LARGE SCALE GENOMIC DNA]</scope>
    <source>
        <strain evidence="2 3">DSM 24669</strain>
    </source>
</reference>
<dbReference type="GO" id="GO:0016798">
    <property type="term" value="F:hydrolase activity, acting on glycosyl bonds"/>
    <property type="evidence" value="ECO:0007669"/>
    <property type="project" value="UniProtKB-KW"/>
</dbReference>
<dbReference type="RefSeq" id="WP_107302727.1">
    <property type="nucleotide sequence ID" value="NZ_AP024853.1"/>
</dbReference>
<evidence type="ECO:0000259" key="1">
    <source>
        <dbReference type="Pfam" id="PF22422"/>
    </source>
</evidence>
<dbReference type="Pfam" id="PF22422">
    <property type="entry name" value="MGH1-like_GH"/>
    <property type="match status" value="1"/>
</dbReference>
<sequence length="972" mass="107584">MKPSIIALAVASCIGLAGCNFNSDSQESVNMPTVAPKPEDKPIISEDLYLRGLNGDWGTATHAKLNYLGDNKYETVLRVARGSNQFKIADPGWQLEYTHFTEPTEFDVAQDYDPKPDTNENCMNDDCNSVITFKEKGYYKFSVSFADESRATMTVTKATQAEAEKYYSEAIIDPAMVHKGHQSKEAKQFSNFDGTKDTVVFSVKDPQAKQREFGISTTTELRDALDQGLIVNEQAGPRVVTGDLAFDALFAMSLKELSQLSVSEIKDGNYNYNKPIKAEVFETGAKWHYVWTRDLAYAADLSLALMNPTRVENGLNFKLSGFRANTGKQYDGEQIVQDTGTGGSWPISTDRTTWALGAERLLSALDSEAYEQFAERAYNAISNTLEADRLAAFDQQSGLYMGEQSFLDWRDQTYSTWTPQDVNAIGSSKALSTNVTHYRAMRLAAKLAEQFDSRNAVKYNEWAKQLKLAINDKFWNAQRGMYVSYLFDNGKDIAVDKYDMLGEALAIISGIASDEQAKKIMSNYPHSEFGVPVYFPQQPDVPVYHNRAIWPFVTAYSLRAAKQTLNVAAANNAVQSLVRGTATNLSNMENLEWLSGKSFIIHSDHGADASLDGPVINSQRQLWSVGGYLNMVVETIFGIHTETGHIAVSPFITGWIRNSLFAHSQQITLENFSFKDKTFSVTIDLPPANDDMSGYYPVDNVQTDKNGNYHVTLGALVGNDDTIKVITGVKPYASDDSRVYSPKEPILTAKALDNGGAKGVAIDVQSKYKVNLYRNGQLIQKGVTAQQYTDTSQGFACYIAESVNDQGFRSNPSQPVCVGDEIRVKLEGDYYTLKQGVSVVTVDQNSGPVKSLTSFVVPKTGTYQIAAWYNNNLGQLNTGITNTVKKIEVLDDAAKVVGQGYIQMGHIGENKGMRYSTPVEVSLEQGKVYQFTIKDHFNMSYLKSNETYIYAGGVDGIKNEAKIADIRITPLQ</sequence>
<keyword evidence="3" id="KW-1185">Reference proteome</keyword>
<dbReference type="InterPro" id="IPR054491">
    <property type="entry name" value="MGH1-like_GH"/>
</dbReference>
<dbReference type="SUPFAM" id="SSF48208">
    <property type="entry name" value="Six-hairpin glycosidases"/>
    <property type="match status" value="1"/>
</dbReference>
<dbReference type="Gene3D" id="1.50.10.10">
    <property type="match status" value="1"/>
</dbReference>
<dbReference type="EMBL" id="PYLZ01000005">
    <property type="protein sequence ID" value="PSW24577.1"/>
    <property type="molecule type" value="Genomic_DNA"/>
</dbReference>
<accession>A0A2T3P7K5</accession>
<keyword evidence="2" id="KW-0326">Glycosidase</keyword>
<evidence type="ECO:0000313" key="2">
    <source>
        <dbReference type="EMBL" id="PSW24577.1"/>
    </source>
</evidence>
<comment type="caution">
    <text evidence="2">The sequence shown here is derived from an EMBL/GenBank/DDBJ whole genome shotgun (WGS) entry which is preliminary data.</text>
</comment>